<protein>
    <submittedName>
        <fullName evidence="1">Uncharacterized protein</fullName>
    </submittedName>
</protein>
<proteinExistence type="predicted"/>
<evidence type="ECO:0000313" key="2">
    <source>
        <dbReference type="Proteomes" id="UP000006591"/>
    </source>
</evidence>
<organism evidence="1">
    <name type="scientific">Oryza nivara</name>
    <name type="common">Indian wild rice</name>
    <name type="synonym">Oryza sativa f. spontanea</name>
    <dbReference type="NCBI Taxonomy" id="4536"/>
    <lineage>
        <taxon>Eukaryota</taxon>
        <taxon>Viridiplantae</taxon>
        <taxon>Streptophyta</taxon>
        <taxon>Embryophyta</taxon>
        <taxon>Tracheophyta</taxon>
        <taxon>Spermatophyta</taxon>
        <taxon>Magnoliopsida</taxon>
        <taxon>Liliopsida</taxon>
        <taxon>Poales</taxon>
        <taxon>Poaceae</taxon>
        <taxon>BOP clade</taxon>
        <taxon>Oryzoideae</taxon>
        <taxon>Oryzeae</taxon>
        <taxon>Oryzinae</taxon>
        <taxon>Oryza</taxon>
    </lineage>
</organism>
<reference evidence="1" key="2">
    <citation type="submission" date="2018-04" db="EMBL/GenBank/DDBJ databases">
        <title>OnivRS2 (Oryza nivara Reference Sequence Version 2).</title>
        <authorList>
            <person name="Zhang J."/>
            <person name="Kudrna D."/>
            <person name="Lee S."/>
            <person name="Talag J."/>
            <person name="Rajasekar S."/>
            <person name="Welchert J."/>
            <person name="Hsing Y.-I."/>
            <person name="Wing R.A."/>
        </authorList>
    </citation>
    <scope>NUCLEOTIDE SEQUENCE [LARGE SCALE GENOMIC DNA]</scope>
    <source>
        <strain evidence="1">SL10</strain>
    </source>
</reference>
<dbReference type="Gramene" id="ONIVA03G40760.1">
    <property type="protein sequence ID" value="ONIVA03G40760.1"/>
    <property type="gene ID" value="ONIVA03G40760"/>
</dbReference>
<evidence type="ECO:0000313" key="1">
    <source>
        <dbReference type="EnsemblPlants" id="ONIVA03G40760.1"/>
    </source>
</evidence>
<dbReference type="EnsemblPlants" id="ONIVA03G40760.1">
    <property type="protein sequence ID" value="ONIVA03G40760.1"/>
    <property type="gene ID" value="ONIVA03G40760"/>
</dbReference>
<sequence length="7" mass="824">MQLLCNC</sequence>
<name>A0A1Y8Z5J3_ORYNI</name>
<dbReference type="Proteomes" id="UP000006591">
    <property type="component" value="Chromosome 3"/>
</dbReference>
<accession>A0A1Y8Z5J3</accession>
<reference evidence="1" key="1">
    <citation type="submission" date="2017-06" db="UniProtKB">
        <authorList>
            <consortium name="EnsemblPlants"/>
        </authorList>
    </citation>
    <scope>IDENTIFICATION</scope>
    <source>
        <strain evidence="1">SL10</strain>
    </source>
</reference>
<keyword evidence="2" id="KW-1185">Reference proteome</keyword>